<gene>
    <name evidence="2" type="ORF">ASCRUDRAFT_76883</name>
</gene>
<reference evidence="3" key="1">
    <citation type="submission" date="2016-05" db="EMBL/GenBank/DDBJ databases">
        <title>Comparative genomics of biotechnologically important yeasts.</title>
        <authorList>
            <consortium name="DOE Joint Genome Institute"/>
            <person name="Riley R."/>
            <person name="Haridas S."/>
            <person name="Wolfe K.H."/>
            <person name="Lopes M.R."/>
            <person name="Hittinger C.T."/>
            <person name="Goker M."/>
            <person name="Salamov A."/>
            <person name="Wisecaver J."/>
            <person name="Long T.M."/>
            <person name="Aerts A.L."/>
            <person name="Barry K."/>
            <person name="Choi C."/>
            <person name="Clum A."/>
            <person name="Coughlan A.Y."/>
            <person name="Deshpande S."/>
            <person name="Douglass A.P."/>
            <person name="Hanson S.J."/>
            <person name="Klenk H.-P."/>
            <person name="Labutti K."/>
            <person name="Lapidus A."/>
            <person name="Lindquist E."/>
            <person name="Lipzen A."/>
            <person name="Meier-Kolthoff J.P."/>
            <person name="Ohm R.A."/>
            <person name="Otillar R.P."/>
            <person name="Pangilinan J."/>
            <person name="Peng Y."/>
            <person name="Rokas A."/>
            <person name="Rosa C.A."/>
            <person name="Scheuner C."/>
            <person name="Sibirny A.A."/>
            <person name="Slot J.C."/>
            <person name="Stielow J.B."/>
            <person name="Sun H."/>
            <person name="Kurtzman C.P."/>
            <person name="Blackwell M."/>
            <person name="Grigoriev I.V."/>
            <person name="Jeffries T.W."/>
        </authorList>
    </citation>
    <scope>NUCLEOTIDE SEQUENCE [LARGE SCALE GENOMIC DNA]</scope>
    <source>
        <strain evidence="3">DSM 1968</strain>
    </source>
</reference>
<keyword evidence="1" id="KW-0812">Transmembrane</keyword>
<keyword evidence="3" id="KW-1185">Reference proteome</keyword>
<dbReference type="RefSeq" id="XP_020046272.1">
    <property type="nucleotide sequence ID" value="XM_020193655.1"/>
</dbReference>
<dbReference type="Proteomes" id="UP000095038">
    <property type="component" value="Unassembled WGS sequence"/>
</dbReference>
<evidence type="ECO:0000313" key="3">
    <source>
        <dbReference type="Proteomes" id="UP000095038"/>
    </source>
</evidence>
<dbReference type="InParanoid" id="A0A1D2VEB7"/>
<accession>A0A1D2VEB7</accession>
<keyword evidence="1" id="KW-0472">Membrane</keyword>
<protein>
    <submittedName>
        <fullName evidence="2">Uncharacterized protein</fullName>
    </submittedName>
</protein>
<feature type="transmembrane region" description="Helical" evidence="1">
    <location>
        <begin position="112"/>
        <end position="145"/>
    </location>
</feature>
<evidence type="ECO:0000256" key="1">
    <source>
        <dbReference type="SAM" id="Phobius"/>
    </source>
</evidence>
<dbReference type="EMBL" id="KV454484">
    <property type="protein sequence ID" value="ODV59965.1"/>
    <property type="molecule type" value="Genomic_DNA"/>
</dbReference>
<dbReference type="GeneID" id="30967291"/>
<feature type="transmembrane region" description="Helical" evidence="1">
    <location>
        <begin position="82"/>
        <end position="106"/>
    </location>
</feature>
<keyword evidence="1" id="KW-1133">Transmembrane helix</keyword>
<dbReference type="AlphaFoldDB" id="A0A1D2VEB7"/>
<organism evidence="2 3">
    <name type="scientific">Ascoidea rubescens DSM 1968</name>
    <dbReference type="NCBI Taxonomy" id="1344418"/>
    <lineage>
        <taxon>Eukaryota</taxon>
        <taxon>Fungi</taxon>
        <taxon>Dikarya</taxon>
        <taxon>Ascomycota</taxon>
        <taxon>Saccharomycotina</taxon>
        <taxon>Saccharomycetes</taxon>
        <taxon>Ascoideaceae</taxon>
        <taxon>Ascoidea</taxon>
    </lineage>
</organism>
<proteinExistence type="predicted"/>
<sequence length="166" mass="18603">MALLDNDFARSENTQKVVALADVTGINDILKLLGKIFSLIFSYLAHTYQICKLSIDQQIAALPSNLSAFAFHFRHNPIKDTILILLCLALIPLSIKPVSYVLYSFGISFGILFAAVTVFILFVIVVFVPLIFISCLLTMIGCFVYNKWYGEKDKKIILGINRHTVI</sequence>
<evidence type="ECO:0000313" key="2">
    <source>
        <dbReference type="EMBL" id="ODV59965.1"/>
    </source>
</evidence>
<name>A0A1D2VEB7_9ASCO</name>